<sequence>MFTGCQTFEYELQDRDRRVHPARRIPVDRYIHIYLGINI</sequence>
<name>A0A381PZV4_9ZZZZ</name>
<gene>
    <name evidence="1" type="ORF">METZ01_LOCUS24371</name>
</gene>
<dbReference type="EMBL" id="UINC01001124">
    <property type="protein sequence ID" value="SUZ71517.1"/>
    <property type="molecule type" value="Genomic_DNA"/>
</dbReference>
<evidence type="ECO:0000313" key="1">
    <source>
        <dbReference type="EMBL" id="SUZ71517.1"/>
    </source>
</evidence>
<proteinExistence type="predicted"/>
<accession>A0A381PZV4</accession>
<organism evidence="1">
    <name type="scientific">marine metagenome</name>
    <dbReference type="NCBI Taxonomy" id="408172"/>
    <lineage>
        <taxon>unclassified sequences</taxon>
        <taxon>metagenomes</taxon>
        <taxon>ecological metagenomes</taxon>
    </lineage>
</organism>
<protein>
    <submittedName>
        <fullName evidence="1">Uncharacterized protein</fullName>
    </submittedName>
</protein>
<reference evidence="1" key="1">
    <citation type="submission" date="2018-05" db="EMBL/GenBank/DDBJ databases">
        <authorList>
            <person name="Lanie J.A."/>
            <person name="Ng W.-L."/>
            <person name="Kazmierczak K.M."/>
            <person name="Andrzejewski T.M."/>
            <person name="Davidsen T.M."/>
            <person name="Wayne K.J."/>
            <person name="Tettelin H."/>
            <person name="Glass J.I."/>
            <person name="Rusch D."/>
            <person name="Podicherti R."/>
            <person name="Tsui H.-C.T."/>
            <person name="Winkler M.E."/>
        </authorList>
    </citation>
    <scope>NUCLEOTIDE SEQUENCE</scope>
</reference>
<dbReference type="AlphaFoldDB" id="A0A381PZV4"/>